<organism evidence="2 3">
    <name type="scientific">Streptomyces halobius</name>
    <dbReference type="NCBI Taxonomy" id="2879846"/>
    <lineage>
        <taxon>Bacteria</taxon>
        <taxon>Bacillati</taxon>
        <taxon>Actinomycetota</taxon>
        <taxon>Actinomycetes</taxon>
        <taxon>Kitasatosporales</taxon>
        <taxon>Streptomycetaceae</taxon>
        <taxon>Streptomyces</taxon>
    </lineage>
</organism>
<dbReference type="Proteomes" id="UP000830115">
    <property type="component" value="Chromosome"/>
</dbReference>
<keyword evidence="3" id="KW-1185">Reference proteome</keyword>
<dbReference type="RefSeq" id="WP_248868438.1">
    <property type="nucleotide sequence ID" value="NZ_CP086322.1"/>
</dbReference>
<feature type="region of interest" description="Disordered" evidence="1">
    <location>
        <begin position="85"/>
        <end position="104"/>
    </location>
</feature>
<accession>A0ABY4MI44</accession>
<evidence type="ECO:0000313" key="2">
    <source>
        <dbReference type="EMBL" id="UQA97479.1"/>
    </source>
</evidence>
<evidence type="ECO:0000256" key="1">
    <source>
        <dbReference type="SAM" id="MobiDB-lite"/>
    </source>
</evidence>
<name>A0ABY4MI44_9ACTN</name>
<sequence>MLTCSIGLRTNGSGPWEWRGEEEGWGRGSDRIRPLDHPALEPRAVTDGTRTLLVVREKAAGRPSLLRSLSPVRVDDAVYGRVLKECQEGAGRHPNAHRPGRDRG</sequence>
<reference evidence="2" key="1">
    <citation type="submission" date="2021-10" db="EMBL/GenBank/DDBJ databases">
        <title>Streptomyces nigrumlapis sp.nov.,an antimicrobial producing actinobacterium isolated from Black Gobi rocks.</title>
        <authorList>
            <person name="Wen Y."/>
            <person name="Zhang W."/>
            <person name="Liu X.G."/>
        </authorList>
    </citation>
    <scope>NUCLEOTIDE SEQUENCE</scope>
    <source>
        <strain evidence="2">ST13-2-2</strain>
    </source>
</reference>
<proteinExistence type="predicted"/>
<dbReference type="EMBL" id="CP086322">
    <property type="protein sequence ID" value="UQA97479.1"/>
    <property type="molecule type" value="Genomic_DNA"/>
</dbReference>
<evidence type="ECO:0000313" key="3">
    <source>
        <dbReference type="Proteomes" id="UP000830115"/>
    </source>
</evidence>
<gene>
    <name evidence="2" type="ORF">K9S39_41550</name>
</gene>
<protein>
    <submittedName>
        <fullName evidence="2">Uncharacterized protein</fullName>
    </submittedName>
</protein>